<reference evidence="2 3" key="1">
    <citation type="submission" date="2016-11" db="EMBL/GenBank/DDBJ databases">
        <title>Study of marine rhodopsin-containing bacteria.</title>
        <authorList>
            <person name="Yoshizawa S."/>
            <person name="Kumagai Y."/>
            <person name="Kogure K."/>
        </authorList>
    </citation>
    <scope>NUCLEOTIDE SEQUENCE [LARGE SCALE GENOMIC DNA]</scope>
    <source>
        <strain evidence="2 3">SG-29</strain>
    </source>
</reference>
<dbReference type="InterPro" id="IPR051608">
    <property type="entry name" value="RQC_Subunit_NEMF"/>
</dbReference>
<comment type="caution">
    <text evidence="2">The sequence shown here is derived from an EMBL/GenBank/DDBJ whole genome shotgun (WGS) entry which is preliminary data.</text>
</comment>
<sequence length="558" mass="61110">MDFVTLHALATEWDTRWRGAAVTGAWTQSPRELTLALQLASGDAEPGTQNPEPGTRTDAFRALCDGGLPMVWRQPGGGRQRRNTTDVLPELVGRTVEAVRTPERDRFLVLHFSGGLHLWVRLFGPRPNAFLLRTGVPIAAFLGDEPEAPATRPAPHPETPEAFEGRWRSNRKRLSQAVGAAVPLVSAPLAVDACRRAGLDPDASPEASPPPALWRGVQSVLDDLKAPAPHIAWRGTPEDGLPEALLPAPLQHPPEDWTLERFESFDRACSVFARRSLGSRHYRALYAPVEKPLARLAAKRQRSADAMLDELSQPSRADGYEAYGHLLMAQASGEGPGREELALPDIMGDPSETVTIPLDPALSAVENAERYYDKARRTRRSREEAEGRWEAAHAEAEELGDLLARLRATSTLQDLRDLLEAEDATLARVLRPEARGETSEPFHRFPLPGGFEALVGKHARGNAHLTTRVASPHDLWLHARGVPGSHVVIKRRARTTVVPPEAVGQAARLAARFSTAKTQSQVPVQVTERKYVRPIKGGPPGLVRVDREDVLLVEPATL</sequence>
<gene>
    <name evidence="2" type="ORF">BSZ36_00770</name>
</gene>
<dbReference type="GO" id="GO:1990112">
    <property type="term" value="C:RQC complex"/>
    <property type="evidence" value="ECO:0007669"/>
    <property type="project" value="TreeGrafter"/>
</dbReference>
<keyword evidence="3" id="KW-1185">Reference proteome</keyword>
<dbReference type="GO" id="GO:0072344">
    <property type="term" value="P:rescue of stalled ribosome"/>
    <property type="evidence" value="ECO:0007669"/>
    <property type="project" value="TreeGrafter"/>
</dbReference>
<dbReference type="InterPro" id="IPR008532">
    <property type="entry name" value="NFACT_RNA-bd"/>
</dbReference>
<protein>
    <recommendedName>
        <fullName evidence="1">NFACT RNA-binding domain-containing protein</fullName>
    </recommendedName>
</protein>
<evidence type="ECO:0000313" key="3">
    <source>
        <dbReference type="Proteomes" id="UP000216446"/>
    </source>
</evidence>
<dbReference type="Proteomes" id="UP000216446">
    <property type="component" value="Unassembled WGS sequence"/>
</dbReference>
<accession>A0A259TV83</accession>
<evidence type="ECO:0000313" key="2">
    <source>
        <dbReference type="EMBL" id="OZC01641.1"/>
    </source>
</evidence>
<dbReference type="Pfam" id="PF05833">
    <property type="entry name" value="NFACT_N"/>
    <property type="match status" value="1"/>
</dbReference>
<dbReference type="PANTHER" id="PTHR15239:SF6">
    <property type="entry name" value="RIBOSOME QUALITY CONTROL COMPLEX SUBUNIT NEMF"/>
    <property type="match status" value="1"/>
</dbReference>
<evidence type="ECO:0000259" key="1">
    <source>
        <dbReference type="Pfam" id="PF05670"/>
    </source>
</evidence>
<name>A0A259TV83_9BACT</name>
<dbReference type="EMBL" id="MQWB01000001">
    <property type="protein sequence ID" value="OZC01641.1"/>
    <property type="molecule type" value="Genomic_DNA"/>
</dbReference>
<dbReference type="AlphaFoldDB" id="A0A259TV83"/>
<feature type="domain" description="NFACT RNA-binding" evidence="1">
    <location>
        <begin position="442"/>
        <end position="532"/>
    </location>
</feature>
<dbReference type="OrthoDB" id="9766163at2"/>
<dbReference type="RefSeq" id="WP_094545261.1">
    <property type="nucleotide sequence ID" value="NZ_MQWB01000001.1"/>
</dbReference>
<dbReference type="Gene3D" id="2.30.310.10">
    <property type="entry name" value="ibrinogen binding protein from staphylococcus aureus domain"/>
    <property type="match status" value="1"/>
</dbReference>
<dbReference type="PANTHER" id="PTHR15239">
    <property type="entry name" value="NUCLEAR EXPORT MEDIATOR FACTOR NEMF"/>
    <property type="match status" value="1"/>
</dbReference>
<dbReference type="GO" id="GO:0043023">
    <property type="term" value="F:ribosomal large subunit binding"/>
    <property type="evidence" value="ECO:0007669"/>
    <property type="project" value="TreeGrafter"/>
</dbReference>
<organism evidence="2 3">
    <name type="scientific">Rubricoccus marinus</name>
    <dbReference type="NCBI Taxonomy" id="716817"/>
    <lineage>
        <taxon>Bacteria</taxon>
        <taxon>Pseudomonadati</taxon>
        <taxon>Rhodothermota</taxon>
        <taxon>Rhodothermia</taxon>
        <taxon>Rhodothermales</taxon>
        <taxon>Rubricoccaceae</taxon>
        <taxon>Rubricoccus</taxon>
    </lineage>
</organism>
<proteinExistence type="predicted"/>
<dbReference type="InParanoid" id="A0A259TV83"/>
<dbReference type="GO" id="GO:0000049">
    <property type="term" value="F:tRNA binding"/>
    <property type="evidence" value="ECO:0007669"/>
    <property type="project" value="TreeGrafter"/>
</dbReference>
<dbReference type="Pfam" id="PF05670">
    <property type="entry name" value="NFACT-R_1"/>
    <property type="match status" value="1"/>
</dbReference>